<keyword evidence="5" id="KW-1003">Cell membrane</keyword>
<keyword evidence="8" id="KW-0653">Protein transport</keyword>
<evidence type="ECO:0000313" key="14">
    <source>
        <dbReference type="EMBL" id="CAB4604628.1"/>
    </source>
</evidence>
<evidence type="ECO:0000256" key="12">
    <source>
        <dbReference type="SAM" id="MobiDB-lite"/>
    </source>
</evidence>
<sequence>MSKRDGKTELPTQKKKRESRQKGTVAKSQDLGPWIALLVGTYLVPLTVGSTAEVASDALGPMRELARQPDPNEVAGLLGDALLGGLIAMLPMLALCLVIGVVVQMAQVGLLLTLKPLKPDLRKIDPIQGLKRLFSAKSLWDTAKQIAKAGVIAWLCWPQVMRIADVLVRNGRVPLMEGLATSGDALLGMTRTTCYAVIVIALIDYGYQRRSTLLDMKMTKQEVRDEMKNSEGDPFVKGRIRQLQVAMARSRMMNDVPTASVVITNPTHVAIALRYDPATGGAPKVVAAGIDNVALRIRERAREAGVPIVEAKPLARALWRACEVGDEIPAPLYEAVAKVLAFVRRLKGGILAASTLPLPRQYHVDEGFLEGITGRRRKRLPAA</sequence>
<dbReference type="NCBIfam" id="TIGR00328">
    <property type="entry name" value="flhB"/>
    <property type="match status" value="1"/>
</dbReference>
<feature type="transmembrane region" description="Helical" evidence="13">
    <location>
        <begin position="31"/>
        <end position="52"/>
    </location>
</feature>
<feature type="region of interest" description="Disordered" evidence="12">
    <location>
        <begin position="1"/>
        <end position="25"/>
    </location>
</feature>
<keyword evidence="11" id="KW-1006">Bacterial flagellum protein export</keyword>
<evidence type="ECO:0000256" key="8">
    <source>
        <dbReference type="ARBA" id="ARBA00022927"/>
    </source>
</evidence>
<accession>A0A6J6H781</accession>
<keyword evidence="10 13" id="KW-0472">Membrane</keyword>
<organism evidence="14">
    <name type="scientific">freshwater metagenome</name>
    <dbReference type="NCBI Taxonomy" id="449393"/>
    <lineage>
        <taxon>unclassified sequences</taxon>
        <taxon>metagenomes</taxon>
        <taxon>ecological metagenomes</taxon>
    </lineage>
</organism>
<feature type="transmembrane region" description="Helical" evidence="13">
    <location>
        <begin position="81"/>
        <end position="114"/>
    </location>
</feature>
<evidence type="ECO:0000256" key="2">
    <source>
        <dbReference type="ARBA" id="ARBA00010690"/>
    </source>
</evidence>
<dbReference type="GO" id="GO:0044780">
    <property type="term" value="P:bacterial-type flagellum assembly"/>
    <property type="evidence" value="ECO:0007669"/>
    <property type="project" value="InterPro"/>
</dbReference>
<dbReference type="PANTHER" id="PTHR30531">
    <property type="entry name" value="FLAGELLAR BIOSYNTHETIC PROTEIN FLHB"/>
    <property type="match status" value="1"/>
</dbReference>
<evidence type="ECO:0000256" key="5">
    <source>
        <dbReference type="ARBA" id="ARBA00022475"/>
    </source>
</evidence>
<keyword evidence="7" id="KW-1005">Bacterial flagellum biogenesis</keyword>
<dbReference type="GO" id="GO:0005886">
    <property type="term" value="C:plasma membrane"/>
    <property type="evidence" value="ECO:0007669"/>
    <property type="project" value="UniProtKB-SubCell"/>
</dbReference>
<dbReference type="PRINTS" id="PR00950">
    <property type="entry name" value="TYPE3IMSPROT"/>
</dbReference>
<gene>
    <name evidence="14" type="ORF">UFOPK1493_04567</name>
</gene>
<comment type="similarity">
    <text evidence="2">Belongs to the type III secretion exporter family.</text>
</comment>
<keyword evidence="9 13" id="KW-1133">Transmembrane helix</keyword>
<evidence type="ECO:0000256" key="11">
    <source>
        <dbReference type="ARBA" id="ARBA00023225"/>
    </source>
</evidence>
<dbReference type="GO" id="GO:0009306">
    <property type="term" value="P:protein secretion"/>
    <property type="evidence" value="ECO:0007669"/>
    <property type="project" value="InterPro"/>
</dbReference>
<protein>
    <recommendedName>
        <fullName evidence="3">Flagellar biosynthetic protein FlhB</fullName>
    </recommendedName>
</protein>
<dbReference type="Pfam" id="PF01312">
    <property type="entry name" value="Bac_export_2"/>
    <property type="match status" value="1"/>
</dbReference>
<name>A0A6J6H781_9ZZZZ</name>
<dbReference type="InterPro" id="IPR029025">
    <property type="entry name" value="T3SS_substrate_exporter_C"/>
</dbReference>
<dbReference type="AlphaFoldDB" id="A0A6J6H781"/>
<dbReference type="SUPFAM" id="SSF160544">
    <property type="entry name" value="EscU C-terminal domain-like"/>
    <property type="match status" value="1"/>
</dbReference>
<dbReference type="PANTHER" id="PTHR30531:SF12">
    <property type="entry name" value="FLAGELLAR BIOSYNTHETIC PROTEIN FLHB"/>
    <property type="match status" value="1"/>
</dbReference>
<evidence type="ECO:0000256" key="1">
    <source>
        <dbReference type="ARBA" id="ARBA00004651"/>
    </source>
</evidence>
<evidence type="ECO:0000256" key="9">
    <source>
        <dbReference type="ARBA" id="ARBA00022989"/>
    </source>
</evidence>
<keyword evidence="6 13" id="KW-0812">Transmembrane</keyword>
<evidence type="ECO:0000256" key="6">
    <source>
        <dbReference type="ARBA" id="ARBA00022692"/>
    </source>
</evidence>
<evidence type="ECO:0000256" key="4">
    <source>
        <dbReference type="ARBA" id="ARBA00022448"/>
    </source>
</evidence>
<evidence type="ECO:0000256" key="3">
    <source>
        <dbReference type="ARBA" id="ARBA00021622"/>
    </source>
</evidence>
<dbReference type="InterPro" id="IPR006136">
    <property type="entry name" value="FlhB"/>
</dbReference>
<dbReference type="Gene3D" id="6.10.250.2080">
    <property type="match status" value="1"/>
</dbReference>
<reference evidence="14" key="1">
    <citation type="submission" date="2020-05" db="EMBL/GenBank/DDBJ databases">
        <authorList>
            <person name="Chiriac C."/>
            <person name="Salcher M."/>
            <person name="Ghai R."/>
            <person name="Kavagutti S V."/>
        </authorList>
    </citation>
    <scope>NUCLEOTIDE SEQUENCE</scope>
</reference>
<dbReference type="Gene3D" id="3.40.1690.10">
    <property type="entry name" value="secretion proteins EscU"/>
    <property type="match status" value="1"/>
</dbReference>
<proteinExistence type="inferred from homology"/>
<dbReference type="InterPro" id="IPR006135">
    <property type="entry name" value="T3SS_substrate_exporter"/>
</dbReference>
<evidence type="ECO:0000256" key="10">
    <source>
        <dbReference type="ARBA" id="ARBA00023136"/>
    </source>
</evidence>
<comment type="subcellular location">
    <subcellularLocation>
        <location evidence="1">Cell membrane</location>
        <topology evidence="1">Multi-pass membrane protein</topology>
    </subcellularLocation>
</comment>
<keyword evidence="4" id="KW-0813">Transport</keyword>
<dbReference type="EMBL" id="CAEZSR010000385">
    <property type="protein sequence ID" value="CAB4604628.1"/>
    <property type="molecule type" value="Genomic_DNA"/>
</dbReference>
<evidence type="ECO:0000256" key="13">
    <source>
        <dbReference type="SAM" id="Phobius"/>
    </source>
</evidence>
<evidence type="ECO:0000256" key="7">
    <source>
        <dbReference type="ARBA" id="ARBA00022795"/>
    </source>
</evidence>